<feature type="domain" description="Teneurin-like YD-shell" evidence="3">
    <location>
        <begin position="828"/>
        <end position="1097"/>
    </location>
</feature>
<dbReference type="InterPro" id="IPR050708">
    <property type="entry name" value="T6SS_VgrG/RHS"/>
</dbReference>
<dbReference type="InterPro" id="IPR031325">
    <property type="entry name" value="RHS_repeat"/>
</dbReference>
<reference evidence="4 5" key="1">
    <citation type="submission" date="2023-07" db="EMBL/GenBank/DDBJ databases">
        <title>Sorghum-associated microbial communities from plants grown in Nebraska, USA.</title>
        <authorList>
            <person name="Schachtman D."/>
        </authorList>
    </citation>
    <scope>NUCLEOTIDE SEQUENCE [LARGE SCALE GENOMIC DNA]</scope>
    <source>
        <strain evidence="4 5">BE314</strain>
    </source>
</reference>
<gene>
    <name evidence="4" type="ORF">J2X20_004645</name>
</gene>
<dbReference type="InterPro" id="IPR022385">
    <property type="entry name" value="Rhs_assc_core"/>
</dbReference>
<feature type="domain" description="Bacterial Ig-like" evidence="2">
    <location>
        <begin position="73"/>
        <end position="141"/>
    </location>
</feature>
<dbReference type="InterPro" id="IPR006530">
    <property type="entry name" value="YD"/>
</dbReference>
<evidence type="ECO:0000259" key="2">
    <source>
        <dbReference type="Pfam" id="PF16640"/>
    </source>
</evidence>
<dbReference type="Gene3D" id="2.60.40.10">
    <property type="entry name" value="Immunoglobulins"/>
    <property type="match status" value="4"/>
</dbReference>
<evidence type="ECO:0000256" key="1">
    <source>
        <dbReference type="ARBA" id="ARBA00022737"/>
    </source>
</evidence>
<dbReference type="Pfam" id="PF05593">
    <property type="entry name" value="RHS_repeat"/>
    <property type="match status" value="1"/>
</dbReference>
<dbReference type="InterPro" id="IPR032109">
    <property type="entry name" value="Big_3_5"/>
</dbReference>
<organism evidence="4 5">
    <name type="scientific">Roseateles saccharophilus</name>
    <name type="common">Pseudomonas saccharophila</name>
    <dbReference type="NCBI Taxonomy" id="304"/>
    <lineage>
        <taxon>Bacteria</taxon>
        <taxon>Pseudomonadati</taxon>
        <taxon>Pseudomonadota</taxon>
        <taxon>Betaproteobacteria</taxon>
        <taxon>Burkholderiales</taxon>
        <taxon>Sphaerotilaceae</taxon>
        <taxon>Roseateles</taxon>
    </lineage>
</organism>
<dbReference type="Proteomes" id="UP001180453">
    <property type="component" value="Unassembled WGS sequence"/>
</dbReference>
<dbReference type="InterPro" id="IPR013783">
    <property type="entry name" value="Ig-like_fold"/>
</dbReference>
<protein>
    <submittedName>
        <fullName evidence="4">RHS repeat-associated protein</fullName>
    </submittedName>
</protein>
<keyword evidence="1" id="KW-0677">Repeat</keyword>
<dbReference type="NCBIfam" id="TIGR03696">
    <property type="entry name" value="Rhs_assc_core"/>
    <property type="match status" value="1"/>
</dbReference>
<dbReference type="EMBL" id="JAVDXU010000004">
    <property type="protein sequence ID" value="MDR7271971.1"/>
    <property type="molecule type" value="Genomic_DNA"/>
</dbReference>
<accession>A0ABU1YUU7</accession>
<feature type="domain" description="Bacterial Ig-like" evidence="2">
    <location>
        <begin position="265"/>
        <end position="349"/>
    </location>
</feature>
<dbReference type="Gene3D" id="2.180.10.10">
    <property type="entry name" value="RHS repeat-associated core"/>
    <property type="match status" value="1"/>
</dbReference>
<evidence type="ECO:0000313" key="4">
    <source>
        <dbReference type="EMBL" id="MDR7271971.1"/>
    </source>
</evidence>
<sequence length="1288" mass="135759">MQCSHLLVAPSLAASLNKTPALLDRRVHWCLRLLRLFLGLAVLTLFTLTAHAQRATSTSVSVSVLEGNSGPYQNQSVLLAAFVSGSSPTGTVTFIDDGGTALGTAILDVSGAAYFQTRFPYAGSYALGALYSGDANNAPTTMLSGGARFTTITVLPQAVTSTTLQWLDSTIAVGQSTSFGVNVTGRAASARELQTRSSISLYDSTTVVDRLVLAEGVNGGTITTSYATAGQHWVNAQFDGTIESAKSLAGYLIIQVQKRASSVALTSSPASVLQGQPLTLTATVSGTNPTGSVTFKDGAAALGSVNLNASGVASLQVVLSETGAHSLTAEYGGDANHLAASGALNQSVTPKATTSTTLAANPTSAAAGDAVELTATVTGDNPGGSVTFMVGGSVLGSATLSSGVARLQPVLALAGDFALSAAYAGDAFNQASNSSAVALSISKRSTTTKLTVDPKPQYQNQPIKLTARVTGANPTGQVVFSNGGRVLGNAVLSSGQATLNTALADMGAFSLSVTYPGDANNLASASSSQAADGTQGTAHVALAVSPTPVVNYEYDAEGKATKSIVAPSSRALTTKSDYDALGRRTATTDAKQGVVGYGYDLLDQLTSVTDPRQLVTQYQPTGLGDVKQLTSPDTGAATSTFDAAGNLKTRTDARGVLATYTYDELDRPTQVVYSKAGSPSRTLSWTYDQTGASFGYGVGRLTTAATPDASTTFRYDGFGRVTMTVQTGAVGVPVVVNYGYDTAGNVTSMTYPSGRIVNFGWANGQPQSISITTGGSTTNLLDQVVMSPFGPVQSWVWKLGAAPRPHERVFDASGRPVRYPLGVLLRDITYDDADRVSRYTHYDFSTEAPAPAYDQTFSYDELNRLISATGSTNWSYTYDANGNRTSSSSGATSRAYTTQAASNRLDALSNTARNFLYDATGNTTSDTAGYTAQYSLEGRWAVQSYGISFGFDAMGRRVTRVAAVGSTTATTLFAYDQGNHLVGEYDENGTPITEYVWLGDTPVAVIKASGSAAGIYAVHADHLDTPRVILDANNKIRWRWMGEPFGASSAEEQPTAGLTALQQSLRFPGQQYEPFGGRHYNHFRDYDPTTGRYVQSDPIGLDGGINTYAYVGGNPLSGIDPYGLARIVGAPAYGPNFGKPSKEYQEWQKRYGQPMQRILDAVQDRIRGLCQIDRDRLQKEYDEWVVTVDPNIDNPARRIQQGYGITKGNKTTFSRRFFMIEPGENPSQLQVGWHEFRHTMPGNASIVDPPGSIGDILSGNAQRVPSEIDADAFADWLIHSSKTCGCPK</sequence>
<comment type="caution">
    <text evidence="4">The sequence shown here is derived from an EMBL/GenBank/DDBJ whole genome shotgun (WGS) entry which is preliminary data.</text>
</comment>
<name>A0ABU1YUU7_ROSSA</name>
<dbReference type="NCBIfam" id="TIGR01643">
    <property type="entry name" value="YD_repeat_2x"/>
    <property type="match status" value="1"/>
</dbReference>
<dbReference type="Pfam" id="PF16640">
    <property type="entry name" value="Big_3_5"/>
    <property type="match status" value="4"/>
</dbReference>
<dbReference type="PANTHER" id="PTHR32305:SF15">
    <property type="entry name" value="PROTEIN RHSA-RELATED"/>
    <property type="match status" value="1"/>
</dbReference>
<dbReference type="InterPro" id="IPR056823">
    <property type="entry name" value="TEN-like_YD-shell"/>
</dbReference>
<evidence type="ECO:0000313" key="5">
    <source>
        <dbReference type="Proteomes" id="UP001180453"/>
    </source>
</evidence>
<proteinExistence type="predicted"/>
<keyword evidence="5" id="KW-1185">Reference proteome</keyword>
<evidence type="ECO:0000259" key="3">
    <source>
        <dbReference type="Pfam" id="PF25023"/>
    </source>
</evidence>
<feature type="domain" description="Bacterial Ig-like" evidence="2">
    <location>
        <begin position="450"/>
        <end position="529"/>
    </location>
</feature>
<dbReference type="Pfam" id="PF25023">
    <property type="entry name" value="TEN_YD-shell"/>
    <property type="match status" value="1"/>
</dbReference>
<dbReference type="PANTHER" id="PTHR32305">
    <property type="match status" value="1"/>
</dbReference>
<feature type="domain" description="Bacterial Ig-like" evidence="2">
    <location>
        <begin position="359"/>
        <end position="441"/>
    </location>
</feature>